<dbReference type="EMBL" id="SMAA01000011">
    <property type="protein sequence ID" value="TCS78200.1"/>
    <property type="molecule type" value="Genomic_DNA"/>
</dbReference>
<dbReference type="PANTHER" id="PTHR30115:SF13">
    <property type="entry name" value="PII-LIKE PROTEIN GLNBI"/>
    <property type="match status" value="1"/>
</dbReference>
<dbReference type="AlphaFoldDB" id="A0A4R3K620"/>
<sequence length="111" mass="12092">MSDLLMIRAIVRPEKSAAVLSELLDAGYVGVTKEEVYGRGRQKGIVVGEVHYDELPKELLIIIAEASNKEDIVRIIMKNARSGENGNFGDGRIFITAVEEAYTISSGKPGL</sequence>
<protein>
    <submittedName>
        <fullName evidence="5">Nitrogen regulatory protein P-II family</fullName>
    </submittedName>
</protein>
<dbReference type="GO" id="GO:0030234">
    <property type="term" value="F:enzyme regulator activity"/>
    <property type="evidence" value="ECO:0007669"/>
    <property type="project" value="InterPro"/>
</dbReference>
<dbReference type="SMART" id="SM00938">
    <property type="entry name" value="P-II"/>
    <property type="match status" value="1"/>
</dbReference>
<keyword evidence="4" id="KW-0535">Nitrogen fixation</keyword>
<dbReference type="InterPro" id="IPR015867">
    <property type="entry name" value="N-reg_PII/ATP_PRibTrfase_C"/>
</dbReference>
<dbReference type="GO" id="GO:0005829">
    <property type="term" value="C:cytosol"/>
    <property type="evidence" value="ECO:0007669"/>
    <property type="project" value="TreeGrafter"/>
</dbReference>
<dbReference type="GO" id="GO:0005524">
    <property type="term" value="F:ATP binding"/>
    <property type="evidence" value="ECO:0007669"/>
    <property type="project" value="TreeGrafter"/>
</dbReference>
<dbReference type="Proteomes" id="UP000295188">
    <property type="component" value="Unassembled WGS sequence"/>
</dbReference>
<keyword evidence="6" id="KW-1185">Reference proteome</keyword>
<name>A0A4R3K620_9FIRM</name>
<gene>
    <name evidence="5" type="ORF">EDC37_11165</name>
</gene>
<dbReference type="PRINTS" id="PR00340">
    <property type="entry name" value="PIIGLNB"/>
</dbReference>
<dbReference type="InterPro" id="IPR002187">
    <property type="entry name" value="N-reg_PII"/>
</dbReference>
<evidence type="ECO:0000256" key="3">
    <source>
        <dbReference type="ARBA" id="ARBA00023163"/>
    </source>
</evidence>
<comment type="caution">
    <text evidence="5">The sequence shown here is derived from an EMBL/GenBank/DDBJ whole genome shotgun (WGS) entry which is preliminary data.</text>
</comment>
<dbReference type="PANTHER" id="PTHR30115">
    <property type="entry name" value="NITROGEN REGULATORY PROTEIN P-II"/>
    <property type="match status" value="1"/>
</dbReference>
<evidence type="ECO:0000313" key="6">
    <source>
        <dbReference type="Proteomes" id="UP000295188"/>
    </source>
</evidence>
<evidence type="ECO:0000256" key="2">
    <source>
        <dbReference type="ARBA" id="ARBA00023015"/>
    </source>
</evidence>
<dbReference type="Gene3D" id="3.30.70.120">
    <property type="match status" value="1"/>
</dbReference>
<keyword evidence="3" id="KW-0804">Transcription</keyword>
<dbReference type="PROSITE" id="PS51343">
    <property type="entry name" value="PII_GLNB_DOM"/>
    <property type="match status" value="1"/>
</dbReference>
<dbReference type="InterPro" id="IPR011322">
    <property type="entry name" value="N-reg_PII-like_a/b"/>
</dbReference>
<dbReference type="GO" id="GO:0006808">
    <property type="term" value="P:regulation of nitrogen utilization"/>
    <property type="evidence" value="ECO:0007669"/>
    <property type="project" value="InterPro"/>
</dbReference>
<keyword evidence="2" id="KW-0805">Transcription regulation</keyword>
<evidence type="ECO:0000256" key="1">
    <source>
        <dbReference type="ARBA" id="ARBA00002440"/>
    </source>
</evidence>
<dbReference type="SUPFAM" id="SSF54913">
    <property type="entry name" value="GlnB-like"/>
    <property type="match status" value="1"/>
</dbReference>
<proteinExistence type="predicted"/>
<comment type="function">
    <text evidence="1">Could be involved in the regulation of nitrogen fixation.</text>
</comment>
<dbReference type="OrthoDB" id="9814202at2"/>
<dbReference type="Pfam" id="PF00543">
    <property type="entry name" value="P-II"/>
    <property type="match status" value="1"/>
</dbReference>
<evidence type="ECO:0000313" key="5">
    <source>
        <dbReference type="EMBL" id="TCS78200.1"/>
    </source>
</evidence>
<dbReference type="RefSeq" id="WP_132550255.1">
    <property type="nucleotide sequence ID" value="NZ_SMAA01000011.1"/>
</dbReference>
<evidence type="ECO:0000256" key="4">
    <source>
        <dbReference type="ARBA" id="ARBA00023231"/>
    </source>
</evidence>
<accession>A0A4R3K620</accession>
<reference evidence="5 6" key="1">
    <citation type="submission" date="2019-03" db="EMBL/GenBank/DDBJ databases">
        <title>Genomic Encyclopedia of Type Strains, Phase IV (KMG-IV): sequencing the most valuable type-strain genomes for metagenomic binning, comparative biology and taxonomic classification.</title>
        <authorList>
            <person name="Goeker M."/>
        </authorList>
    </citation>
    <scope>NUCLEOTIDE SEQUENCE [LARGE SCALE GENOMIC DNA]</scope>
    <source>
        <strain evidence="5 6">DSM 20467</strain>
    </source>
</reference>
<organism evidence="5 6">
    <name type="scientific">Pectinatus cerevisiiphilus</name>
    <dbReference type="NCBI Taxonomy" id="86956"/>
    <lineage>
        <taxon>Bacteria</taxon>
        <taxon>Bacillati</taxon>
        <taxon>Bacillota</taxon>
        <taxon>Negativicutes</taxon>
        <taxon>Selenomonadales</taxon>
        <taxon>Selenomonadaceae</taxon>
        <taxon>Pectinatus</taxon>
    </lineage>
</organism>